<dbReference type="InterPro" id="IPR000182">
    <property type="entry name" value="GNAT_dom"/>
</dbReference>
<comment type="caution">
    <text evidence="2">The sequence shown here is derived from an EMBL/GenBank/DDBJ whole genome shotgun (WGS) entry which is preliminary data.</text>
</comment>
<accession>A0A2P8VJ90</accession>
<dbReference type="InterPro" id="IPR016181">
    <property type="entry name" value="Acyl_CoA_acyltransferase"/>
</dbReference>
<reference evidence="2 3" key="1">
    <citation type="submission" date="2018-03" db="EMBL/GenBank/DDBJ databases">
        <title>Draft genome sequence of the first documented clinical Siccibacter turicensis isolate in Austria.</title>
        <authorList>
            <person name="Lepuschitz S."/>
            <person name="Pekard-Amenitsch S."/>
            <person name="Haunold R."/>
            <person name="Schill S."/>
            <person name="Mach R."/>
            <person name="Allerberger F."/>
            <person name="Ruppitsch W."/>
            <person name="Forsythe S.J."/>
        </authorList>
    </citation>
    <scope>NUCLEOTIDE SEQUENCE [LARGE SCALE GENOMIC DNA]</scope>
    <source>
        <strain evidence="2 3">6100069499-17</strain>
    </source>
</reference>
<dbReference type="AlphaFoldDB" id="A0A2P8VJ90"/>
<dbReference type="EMBL" id="PYEP01000004">
    <property type="protein sequence ID" value="PSN07614.1"/>
    <property type="molecule type" value="Genomic_DNA"/>
</dbReference>
<proteinExistence type="predicted"/>
<evidence type="ECO:0000313" key="2">
    <source>
        <dbReference type="EMBL" id="PSN07614.1"/>
    </source>
</evidence>
<evidence type="ECO:0000259" key="1">
    <source>
        <dbReference type="PROSITE" id="PS51186"/>
    </source>
</evidence>
<dbReference type="Pfam" id="PF13302">
    <property type="entry name" value="Acetyltransf_3"/>
    <property type="match status" value="1"/>
</dbReference>
<dbReference type="Gene3D" id="3.40.630.30">
    <property type="match status" value="1"/>
</dbReference>
<dbReference type="PANTHER" id="PTHR43792">
    <property type="entry name" value="GNAT FAMILY, PUTATIVE (AFU_ORTHOLOGUE AFUA_3G00765)-RELATED-RELATED"/>
    <property type="match status" value="1"/>
</dbReference>
<dbReference type="STRING" id="1388748.GCA_000463155_02160"/>
<keyword evidence="3" id="KW-1185">Reference proteome</keyword>
<organism evidence="2 3">
    <name type="scientific">Siccibacter turicensis</name>
    <dbReference type="NCBI Taxonomy" id="357233"/>
    <lineage>
        <taxon>Bacteria</taxon>
        <taxon>Pseudomonadati</taxon>
        <taxon>Pseudomonadota</taxon>
        <taxon>Gammaproteobacteria</taxon>
        <taxon>Enterobacterales</taxon>
        <taxon>Enterobacteriaceae</taxon>
        <taxon>Siccibacter</taxon>
    </lineage>
</organism>
<dbReference type="PROSITE" id="PS51186">
    <property type="entry name" value="GNAT"/>
    <property type="match status" value="1"/>
</dbReference>
<keyword evidence="2" id="KW-0808">Transferase</keyword>
<dbReference type="OrthoDB" id="7852312at2"/>
<dbReference type="GO" id="GO:0016747">
    <property type="term" value="F:acyltransferase activity, transferring groups other than amino-acyl groups"/>
    <property type="evidence" value="ECO:0007669"/>
    <property type="project" value="InterPro"/>
</dbReference>
<dbReference type="PANTHER" id="PTHR43792:SF1">
    <property type="entry name" value="N-ACETYLTRANSFERASE DOMAIN-CONTAINING PROTEIN"/>
    <property type="match status" value="1"/>
</dbReference>
<feature type="domain" description="N-acetyltransferase" evidence="1">
    <location>
        <begin position="9"/>
        <end position="161"/>
    </location>
</feature>
<protein>
    <submittedName>
        <fullName evidence="2">GNAT family N-acetyltransferase</fullName>
    </submittedName>
</protein>
<evidence type="ECO:0000313" key="3">
    <source>
        <dbReference type="Proteomes" id="UP000240212"/>
    </source>
</evidence>
<name>A0A2P8VJ90_9ENTR</name>
<dbReference type="Proteomes" id="UP000240212">
    <property type="component" value="Unassembled WGS sequence"/>
</dbReference>
<dbReference type="RefSeq" id="WP_106877251.1">
    <property type="nucleotide sequence ID" value="NZ_PYEP01000004.1"/>
</dbReference>
<dbReference type="InterPro" id="IPR051531">
    <property type="entry name" value="N-acetyltransferase"/>
</dbReference>
<sequence length="173" mass="19144">MMILTTPRLTLTPFQPADWAFFLALRQDPVNMQFMAPISTVEQIRQTFEARRANPEAFILRAAGEATPLGEAGLLISQPHPEVAEVGYSVVQTAQGKGYASEALRALCEHGLHTLGLEAIHAWALADNAGSVRVLEKLGFERIQVLEKAYLLNGVYHDDCQFRLVASHFTRKA</sequence>
<dbReference type="SUPFAM" id="SSF55729">
    <property type="entry name" value="Acyl-CoA N-acyltransferases (Nat)"/>
    <property type="match status" value="1"/>
</dbReference>
<gene>
    <name evidence="2" type="ORF">C7G83_10830</name>
</gene>